<evidence type="ECO:0008006" key="7">
    <source>
        <dbReference type="Google" id="ProtNLM"/>
    </source>
</evidence>
<keyword evidence="6" id="KW-1185">Reference proteome</keyword>
<dbReference type="InterPro" id="IPR003439">
    <property type="entry name" value="ABC_transporter-like_ATP-bd"/>
</dbReference>
<reference evidence="5" key="1">
    <citation type="submission" date="2020-06" db="EMBL/GenBank/DDBJ databases">
        <authorList>
            <person name="Onetto C."/>
        </authorList>
    </citation>
    <scope>NUCLEOTIDE SEQUENCE</scope>
</reference>
<sequence length="316" mass="35028">MEHRTTQQIAADAVAGQPYQFQDYEPQQNYVAPELSRKSTDDIEEAEESEKSRSRSSSDDTVGYAPINIPGEDQEAMRNNLVTLTRSQTNASYAGIDPDSKDFSLDKWLKAFIKDFDAEELKATRAGIVWKNLSVSGSGAALQLQDTVGGIALKPLGMLKSLFSRNTERKHILRNFNGNLKSGELLIVLGRPGSGCSTFLKSLCGETHGLHIDEGSEIHYNGVSQKQMMKEFKGEVVYNQEVDKHFPHLVREANHFPYAEICHDIAAETHDGFLERGGSKESTSSAYLRGQSSIRETIMLFYRQIATALAFGDAPT</sequence>
<keyword evidence="1" id="KW-0813">Transport</keyword>
<feature type="domain" description="ABC transporter" evidence="3">
    <location>
        <begin position="173"/>
        <end position="265"/>
    </location>
</feature>
<name>A0A9N8PLI6_9PEZI</name>
<feature type="compositionally biased region" description="Basic and acidic residues" evidence="2">
    <location>
        <begin position="49"/>
        <end position="58"/>
    </location>
</feature>
<protein>
    <recommendedName>
        <fullName evidence="7">ABC transporter domain-containing protein</fullName>
    </recommendedName>
</protein>
<comment type="caution">
    <text evidence="5">The sequence shown here is derived from an EMBL/GenBank/DDBJ whole genome shotgun (WGS) entry which is preliminary data.</text>
</comment>
<dbReference type="InterPro" id="IPR027417">
    <property type="entry name" value="P-loop_NTPase"/>
</dbReference>
<dbReference type="SUPFAM" id="SSF52540">
    <property type="entry name" value="P-loop containing nucleoside triphosphate hydrolases"/>
    <property type="match status" value="1"/>
</dbReference>
<proteinExistence type="predicted"/>
<feature type="domain" description="Pleiotropic ABC efflux transporter N-terminal" evidence="4">
    <location>
        <begin position="60"/>
        <end position="149"/>
    </location>
</feature>
<gene>
    <name evidence="5" type="ORF">AWRI4233_LOCUS9160</name>
</gene>
<organism evidence="5 6">
    <name type="scientific">Aureobasidium mustum</name>
    <dbReference type="NCBI Taxonomy" id="2773714"/>
    <lineage>
        <taxon>Eukaryota</taxon>
        <taxon>Fungi</taxon>
        <taxon>Dikarya</taxon>
        <taxon>Ascomycota</taxon>
        <taxon>Pezizomycotina</taxon>
        <taxon>Dothideomycetes</taxon>
        <taxon>Dothideomycetidae</taxon>
        <taxon>Dothideales</taxon>
        <taxon>Saccotheciaceae</taxon>
        <taxon>Aureobasidium</taxon>
    </lineage>
</organism>
<evidence type="ECO:0000259" key="4">
    <source>
        <dbReference type="Pfam" id="PF14510"/>
    </source>
</evidence>
<dbReference type="AlphaFoldDB" id="A0A9N8PLI6"/>
<dbReference type="Pfam" id="PF00005">
    <property type="entry name" value="ABC_tran"/>
    <property type="match status" value="1"/>
</dbReference>
<dbReference type="EMBL" id="CAIJEO010000011">
    <property type="protein sequence ID" value="CAD0100335.1"/>
    <property type="molecule type" value="Genomic_DNA"/>
</dbReference>
<dbReference type="Pfam" id="PF14510">
    <property type="entry name" value="ABC_trans_N"/>
    <property type="match status" value="1"/>
</dbReference>
<evidence type="ECO:0000313" key="5">
    <source>
        <dbReference type="EMBL" id="CAD0100335.1"/>
    </source>
</evidence>
<feature type="region of interest" description="Disordered" evidence="2">
    <location>
        <begin position="1"/>
        <end position="72"/>
    </location>
</feature>
<dbReference type="GO" id="GO:0005524">
    <property type="term" value="F:ATP binding"/>
    <property type="evidence" value="ECO:0007669"/>
    <property type="project" value="InterPro"/>
</dbReference>
<evidence type="ECO:0000256" key="1">
    <source>
        <dbReference type="ARBA" id="ARBA00022448"/>
    </source>
</evidence>
<dbReference type="InterPro" id="IPR029481">
    <property type="entry name" value="ABC_trans_N"/>
</dbReference>
<dbReference type="OrthoDB" id="3800083at2759"/>
<dbReference type="PANTHER" id="PTHR19241">
    <property type="entry name" value="ATP-BINDING CASSETTE TRANSPORTER"/>
    <property type="match status" value="1"/>
</dbReference>
<evidence type="ECO:0000259" key="3">
    <source>
        <dbReference type="Pfam" id="PF00005"/>
    </source>
</evidence>
<dbReference type="Gene3D" id="3.40.50.300">
    <property type="entry name" value="P-loop containing nucleotide triphosphate hydrolases"/>
    <property type="match status" value="1"/>
</dbReference>
<accession>A0A9N8PLI6</accession>
<evidence type="ECO:0000256" key="2">
    <source>
        <dbReference type="SAM" id="MobiDB-lite"/>
    </source>
</evidence>
<dbReference type="GO" id="GO:0016887">
    <property type="term" value="F:ATP hydrolysis activity"/>
    <property type="evidence" value="ECO:0007669"/>
    <property type="project" value="InterPro"/>
</dbReference>
<evidence type="ECO:0000313" key="6">
    <source>
        <dbReference type="Proteomes" id="UP000714618"/>
    </source>
</evidence>
<dbReference type="Proteomes" id="UP000714618">
    <property type="component" value="Unassembled WGS sequence"/>
</dbReference>